<proteinExistence type="predicted"/>
<dbReference type="EMBL" id="CAJVQC010008332">
    <property type="protein sequence ID" value="CAG8591266.1"/>
    <property type="molecule type" value="Genomic_DNA"/>
</dbReference>
<accession>A0ACA9MLQ4</accession>
<organism evidence="1 2">
    <name type="scientific">Racocetra persica</name>
    <dbReference type="NCBI Taxonomy" id="160502"/>
    <lineage>
        <taxon>Eukaryota</taxon>
        <taxon>Fungi</taxon>
        <taxon>Fungi incertae sedis</taxon>
        <taxon>Mucoromycota</taxon>
        <taxon>Glomeromycotina</taxon>
        <taxon>Glomeromycetes</taxon>
        <taxon>Diversisporales</taxon>
        <taxon>Gigasporaceae</taxon>
        <taxon>Racocetra</taxon>
    </lineage>
</organism>
<gene>
    <name evidence="1" type="ORF">RPERSI_LOCUS5545</name>
</gene>
<evidence type="ECO:0000313" key="1">
    <source>
        <dbReference type="EMBL" id="CAG8591266.1"/>
    </source>
</evidence>
<evidence type="ECO:0000313" key="2">
    <source>
        <dbReference type="Proteomes" id="UP000789920"/>
    </source>
</evidence>
<comment type="caution">
    <text evidence="1">The sequence shown here is derived from an EMBL/GenBank/DDBJ whole genome shotgun (WGS) entry which is preliminary data.</text>
</comment>
<feature type="non-terminal residue" evidence="1">
    <location>
        <position position="591"/>
    </location>
</feature>
<reference evidence="1" key="1">
    <citation type="submission" date="2021-06" db="EMBL/GenBank/DDBJ databases">
        <authorList>
            <person name="Kallberg Y."/>
            <person name="Tangrot J."/>
            <person name="Rosling A."/>
        </authorList>
    </citation>
    <scope>NUCLEOTIDE SEQUENCE</scope>
    <source>
        <strain evidence="1">MA461A</strain>
    </source>
</reference>
<name>A0ACA9MLQ4_9GLOM</name>
<dbReference type="Proteomes" id="UP000789920">
    <property type="component" value="Unassembled WGS sequence"/>
</dbReference>
<sequence length="591" mass="66886">MIETQMRISLAECLKDAVNELNTFYLAEELVTKTLLEWIEKYPAQLVVVAVQIIWTQSVEKSLEQSGKDDEPLSGSLKYVLRALDVLADTVLQDLVSTQRKKCEHLITELVHQRDTIRQLQRDKISSPKDFAWLYHMRFYFNSNAEDPLSRLTINMANAQFYYGYEYLGVPDRLVQTPLTDRCYCTLTQALEARLGGSPFGTGKTESVKALGVQLGRFVLVFCCDENFDFQAMGRIFVGLCQVGAWGCFDEFNRLEERILSAVSQQVQTIQLGLKAVIDDPNAEVEIVGKSLRVNANTGIFITMNPGYAGRSNLPDNLKKLFRSMAMTKPDRELIAQVMLFSQGFRTAETLASKVVPLFNLCAEQLSPQAHYDFGLRALKSVLVSAGNLKRERLQVLRESNADKSEYTRISEPTPEQEILIQSIRETIVPKLVSDDIPLLTSLLADVFPGVEYAPVDLDKLKAEIKNVCNEKCLLDGEMWLEKVLQLYQIQNIHHGLMMVGPSGSGKSMAWKVLLQALERVEGREGVSYVIDPKAVSKDALYGNLDQTTREWTDGLFTHILRKIIDNVRGEKLKRHWIIFDGDVDPEWVEN</sequence>
<keyword evidence="2" id="KW-1185">Reference proteome</keyword>
<protein>
    <submittedName>
        <fullName evidence="1">25223_t:CDS:1</fullName>
    </submittedName>
</protein>